<dbReference type="InterPro" id="IPR052564">
    <property type="entry name" value="N-acetyltrans/Recomb-assoc"/>
</dbReference>
<dbReference type="PANTHER" id="PTHR43451:SF1">
    <property type="entry name" value="ACETYLTRANSFERASE"/>
    <property type="match status" value="1"/>
</dbReference>
<dbReference type="InterPro" id="IPR016181">
    <property type="entry name" value="Acyl_CoA_acyltransferase"/>
</dbReference>
<dbReference type="AlphaFoldDB" id="A0A4U1B2P2"/>
<dbReference type="CDD" id="cd04301">
    <property type="entry name" value="NAT_SF"/>
    <property type="match status" value="1"/>
</dbReference>
<gene>
    <name evidence="2" type="ORF">E8M12_13630</name>
</gene>
<comment type="caution">
    <text evidence="2">The sequence shown here is derived from an EMBL/GenBank/DDBJ whole genome shotgun (WGS) entry which is preliminary data.</text>
</comment>
<evidence type="ECO:0000259" key="1">
    <source>
        <dbReference type="PROSITE" id="PS51186"/>
    </source>
</evidence>
<dbReference type="GO" id="GO:0016747">
    <property type="term" value="F:acyltransferase activity, transferring groups other than amino-acyl groups"/>
    <property type="evidence" value="ECO:0007669"/>
    <property type="project" value="InterPro"/>
</dbReference>
<dbReference type="RefSeq" id="WP_136736808.1">
    <property type="nucleotide sequence ID" value="NZ_SWDB01000032.1"/>
</dbReference>
<dbReference type="Pfam" id="PF13673">
    <property type="entry name" value="Acetyltransf_10"/>
    <property type="match status" value="1"/>
</dbReference>
<evidence type="ECO:0000313" key="3">
    <source>
        <dbReference type="Proteomes" id="UP000307999"/>
    </source>
</evidence>
<dbReference type="PANTHER" id="PTHR43451">
    <property type="entry name" value="ACETYLTRANSFERASE (GNAT) FAMILY PROTEIN"/>
    <property type="match status" value="1"/>
</dbReference>
<keyword evidence="2" id="KW-0808">Transferase</keyword>
<keyword evidence="3" id="KW-1185">Reference proteome</keyword>
<proteinExistence type="predicted"/>
<organism evidence="2 3">
    <name type="scientific">Thalassotalea mangrovi</name>
    <dbReference type="NCBI Taxonomy" id="2572245"/>
    <lineage>
        <taxon>Bacteria</taxon>
        <taxon>Pseudomonadati</taxon>
        <taxon>Pseudomonadota</taxon>
        <taxon>Gammaproteobacteria</taxon>
        <taxon>Alteromonadales</taxon>
        <taxon>Colwelliaceae</taxon>
        <taxon>Thalassotalea</taxon>
    </lineage>
</organism>
<protein>
    <submittedName>
        <fullName evidence="2">GNAT family N-acetyltransferase</fullName>
    </submittedName>
</protein>
<dbReference type="SUPFAM" id="SSF55729">
    <property type="entry name" value="Acyl-CoA N-acyltransferases (Nat)"/>
    <property type="match status" value="1"/>
</dbReference>
<dbReference type="InterPro" id="IPR000182">
    <property type="entry name" value="GNAT_dom"/>
</dbReference>
<dbReference type="OrthoDB" id="7356080at2"/>
<dbReference type="PROSITE" id="PS51186">
    <property type="entry name" value="GNAT"/>
    <property type="match status" value="1"/>
</dbReference>
<dbReference type="EMBL" id="SWDB01000032">
    <property type="protein sequence ID" value="TKB44005.1"/>
    <property type="molecule type" value="Genomic_DNA"/>
</dbReference>
<feature type="domain" description="N-acetyltransferase" evidence="1">
    <location>
        <begin position="1"/>
        <end position="155"/>
    </location>
</feature>
<reference evidence="2 3" key="1">
    <citation type="submission" date="2019-04" db="EMBL/GenBank/DDBJ databases">
        <title>Thalassotalea guangxiensis sp. nov., isolated from sediment of the coastal wetland.</title>
        <authorList>
            <person name="Zheng S."/>
            <person name="Zhang D."/>
        </authorList>
    </citation>
    <scope>NUCLEOTIDE SEQUENCE [LARGE SCALE GENOMIC DNA]</scope>
    <source>
        <strain evidence="2 3">ZS-4</strain>
    </source>
</reference>
<name>A0A4U1B2P2_9GAMM</name>
<dbReference type="Proteomes" id="UP000307999">
    <property type="component" value="Unassembled WGS sequence"/>
</dbReference>
<evidence type="ECO:0000313" key="2">
    <source>
        <dbReference type="EMBL" id="TKB44005.1"/>
    </source>
</evidence>
<dbReference type="Gene3D" id="3.40.630.30">
    <property type="match status" value="1"/>
</dbReference>
<accession>A0A4U1B2P2</accession>
<sequence length="157" mass="18237">MIRVAKLEDYPDMDKLFRLSANQLCQSVYTSEQLKSWAGRPWPERFMRNSSEGHQQYVMTRERRVICFGIIDVMAKNIVALFVHPKYSGQNIGHEMMKFLLQQAAERQIDSLTLDSSLNAVNFYRRHGFSEIGRSTFTTQNGTNLESVQMIKHLDSK</sequence>